<dbReference type="EMBL" id="BAAANF010000031">
    <property type="protein sequence ID" value="GAA1719324.1"/>
    <property type="molecule type" value="Genomic_DNA"/>
</dbReference>
<evidence type="ECO:0000313" key="1">
    <source>
        <dbReference type="EMBL" id="GAA1719324.1"/>
    </source>
</evidence>
<evidence type="ECO:0008006" key="3">
    <source>
        <dbReference type="Google" id="ProtNLM"/>
    </source>
</evidence>
<keyword evidence="2" id="KW-1185">Reference proteome</keyword>
<name>A0ABP4VCL8_9ACTN</name>
<proteinExistence type="predicted"/>
<accession>A0ABP4VCL8</accession>
<gene>
    <name evidence="1" type="ORF">GCM10009745_80380</name>
</gene>
<organism evidence="1 2">
    <name type="scientific">Kribbella yunnanensis</name>
    <dbReference type="NCBI Taxonomy" id="190194"/>
    <lineage>
        <taxon>Bacteria</taxon>
        <taxon>Bacillati</taxon>
        <taxon>Actinomycetota</taxon>
        <taxon>Actinomycetes</taxon>
        <taxon>Propionibacteriales</taxon>
        <taxon>Kribbellaceae</taxon>
        <taxon>Kribbella</taxon>
    </lineage>
</organism>
<evidence type="ECO:0000313" key="2">
    <source>
        <dbReference type="Proteomes" id="UP001500280"/>
    </source>
</evidence>
<dbReference type="Proteomes" id="UP001500280">
    <property type="component" value="Unassembled WGS sequence"/>
</dbReference>
<reference evidence="2" key="1">
    <citation type="journal article" date="2019" name="Int. J. Syst. Evol. Microbiol.">
        <title>The Global Catalogue of Microorganisms (GCM) 10K type strain sequencing project: providing services to taxonomists for standard genome sequencing and annotation.</title>
        <authorList>
            <consortium name="The Broad Institute Genomics Platform"/>
            <consortium name="The Broad Institute Genome Sequencing Center for Infectious Disease"/>
            <person name="Wu L."/>
            <person name="Ma J."/>
        </authorList>
    </citation>
    <scope>NUCLEOTIDE SEQUENCE [LARGE SCALE GENOMIC DNA]</scope>
    <source>
        <strain evidence="2">JCM 14307</strain>
    </source>
</reference>
<sequence>MLLTHLMRQGGESVIESLGGEAGAMFAFLLERTAERIGTLAPRLPDFQPAALVYLLRAIDEVSVGVHERLADLAGGYAPSGSADMAVWLRRRSVERRRLRLAAFGVDTNDVKVALAGITGMLPDVPSGTMRALVGAFGAGKSEIAEAWHLQTIDDFAASDSVPVPLWLHAREIGTGAVDEIIARQIGAPLLRERGVSAVIDGLDEVDGLAAEGIAVGARVLTAGDARSRVLITTRAGVLPASDDQHAADGLPEAQARSLVAVLAGPHATWDWTPELVETIRRPFFALAAGTLIAAGEAPRGQAELISKLVESALSRAGVATGSIELFGILVKLAVALTRSNGTADELSFVERRQALTTRLVASGPRGGVAFVLPIFEQWFAAEALRTNQYSIGDAASSAATFDRWRWAIAVAALDGPVDRSDDFIAACVRLNPGAGAWLIDQIVDRRSWDAPEEGPIDLEAVSSRLLRAVRAWAGALGPLAGWVLPVQDAESPVRIGTRIVQERVAVGWSKEVPQSDEVAELPVEADWRAHGDEWRQIAWGLGIPSQHWPWKYLRDMIAASTLPMFNRGHLLGSSGGVWHAERSYLTARVMANTSAIRRPPLARDFVVELAEARLKQAEGSVRAGWQTSAGVVDSLQIKDLVAWLVQQEVDEVVHPLPAPDIESPETNWVTGLYSHVRLAQFCAEMLGCASAVYEDLCRTLFSKFTWSLVLYASGPFGVIGELYYDEGFTEYGEPGFEYVVVPLPVLEKYASERSGWVWSENGRSAIRVAFERDSSESRLRSLGEIRADVSDWIRRSGSASPFATFGLSVSTVIECAHDRPASLTAAGWLCSDLRALGLLRGGVPQLPSR</sequence>
<comment type="caution">
    <text evidence="1">The sequence shown here is derived from an EMBL/GenBank/DDBJ whole genome shotgun (WGS) entry which is preliminary data.</text>
</comment>
<protein>
    <recommendedName>
        <fullName evidence="3">ATP-binding protein</fullName>
    </recommendedName>
</protein>